<evidence type="ECO:0000256" key="2">
    <source>
        <dbReference type="SAM" id="SignalP"/>
    </source>
</evidence>
<dbReference type="RefSeq" id="WP_350332034.1">
    <property type="nucleotide sequence ID" value="NZ_CP054719.1"/>
</dbReference>
<organism evidence="3 4">
    <name type="scientific">Candidatus Bodocaedibacter vickermanii</name>
    <dbReference type="NCBI Taxonomy" id="2741701"/>
    <lineage>
        <taxon>Bacteria</taxon>
        <taxon>Pseudomonadati</taxon>
        <taxon>Pseudomonadota</taxon>
        <taxon>Alphaproteobacteria</taxon>
        <taxon>Holosporales</taxon>
        <taxon>Candidatus Paracaedibacteraceae</taxon>
        <taxon>Candidatus Bodocaedibacter</taxon>
    </lineage>
</organism>
<dbReference type="EMBL" id="CP054719">
    <property type="protein sequence ID" value="QOL19276.1"/>
    <property type="molecule type" value="Genomic_DNA"/>
</dbReference>
<feature type="compositionally biased region" description="Basic and acidic residues" evidence="1">
    <location>
        <begin position="203"/>
        <end position="217"/>
    </location>
</feature>
<keyword evidence="2" id="KW-0732">Signal</keyword>
<dbReference type="AlphaFoldDB" id="A0A7L9RRX7"/>
<accession>A0A7L9RRX7</accession>
<proteinExistence type="predicted"/>
<feature type="chain" id="PRO_5032426547" evidence="2">
    <location>
        <begin position="18"/>
        <end position="225"/>
    </location>
</feature>
<dbReference type="KEGG" id="pbal:CPBP_00024"/>
<keyword evidence="4" id="KW-1185">Reference proteome</keyword>
<dbReference type="Proteomes" id="UP000594001">
    <property type="component" value="Chromosome"/>
</dbReference>
<evidence type="ECO:0000256" key="1">
    <source>
        <dbReference type="SAM" id="MobiDB-lite"/>
    </source>
</evidence>
<feature type="region of interest" description="Disordered" evidence="1">
    <location>
        <begin position="196"/>
        <end position="225"/>
    </location>
</feature>
<reference evidence="3 4" key="1">
    <citation type="submission" date="2020-06" db="EMBL/GenBank/DDBJ databases">
        <title>The endosymbiont of the kinetoplastid Bodo saltans is a Paracaedibacter-like alpha-proteobacterium possessing a putative toxin-antitoxin system.</title>
        <authorList>
            <person name="Midha S."/>
            <person name="Rigden D.J."/>
            <person name="Siozios S."/>
            <person name="Hurst G.D.D."/>
            <person name="Jackson A.P."/>
        </authorList>
    </citation>
    <scope>NUCLEOTIDE SEQUENCE [LARGE SCALE GENOMIC DNA]</scope>
    <source>
        <strain evidence="3">Lake Konstanz</strain>
    </source>
</reference>
<evidence type="ECO:0000313" key="4">
    <source>
        <dbReference type="Proteomes" id="UP000594001"/>
    </source>
</evidence>
<name>A0A7L9RRX7_9PROT</name>
<sequence>MKQTFLILVFMCQVSSAATKLTVEDGQILSATYQYMSQTPLPDGMSVFGNPCPGSKPFDFEHMSDSKRSCFDAALELSKLLRRSESYAGNREERLEAIKKSYSLLVAGLYNLTPSAIRFFQEVLENSTVYKTPISIPKQPERAANYNKIANWKIYKDTRPDDAFEAIRIERERLDAIAVEEEAKRKADARIKAALTTRHHTHHESDDEHASARDRLLPRGKLKAH</sequence>
<feature type="signal peptide" evidence="2">
    <location>
        <begin position="1"/>
        <end position="17"/>
    </location>
</feature>
<evidence type="ECO:0000313" key="3">
    <source>
        <dbReference type="EMBL" id="QOL19276.1"/>
    </source>
</evidence>
<gene>
    <name evidence="3" type="ORF">CPBP_00024</name>
</gene>
<protein>
    <submittedName>
        <fullName evidence="3">Uncharacterized protein</fullName>
    </submittedName>
</protein>